<accession>A0ABT0BCN1</accession>
<comment type="similarity">
    <text evidence="1">Belongs to the HupF/HypC family.</text>
</comment>
<evidence type="ECO:0000313" key="2">
    <source>
        <dbReference type="EMBL" id="MCJ2182810.1"/>
    </source>
</evidence>
<name>A0ABT0BCN1_9SPHN</name>
<proteinExistence type="inferred from homology"/>
<dbReference type="EMBL" id="JALHLF010000026">
    <property type="protein sequence ID" value="MCJ2182810.1"/>
    <property type="molecule type" value="Genomic_DNA"/>
</dbReference>
<keyword evidence="3" id="KW-1185">Reference proteome</keyword>
<comment type="caution">
    <text evidence="2">The sequence shown here is derived from an EMBL/GenBank/DDBJ whole genome shotgun (WGS) entry which is preliminary data.</text>
</comment>
<evidence type="ECO:0000313" key="3">
    <source>
        <dbReference type="Proteomes" id="UP001162881"/>
    </source>
</evidence>
<dbReference type="SUPFAM" id="SSF159127">
    <property type="entry name" value="HupF/HypC-like"/>
    <property type="match status" value="1"/>
</dbReference>
<dbReference type="Gene3D" id="2.30.30.140">
    <property type="match status" value="1"/>
</dbReference>
<dbReference type="PROSITE" id="PS01097">
    <property type="entry name" value="HUPF_HYPC"/>
    <property type="match status" value="1"/>
</dbReference>
<sequence>MCLAIPARVTALHDDAMATVSLGGVVKTISVALLDRVAVGDYVLLHVGYALHTISEAEAERTLAMMAEGGLLEAEIAEMADGAGEAA</sequence>
<dbReference type="RefSeq" id="WP_244019293.1">
    <property type="nucleotide sequence ID" value="NZ_JALHLF010000026.1"/>
</dbReference>
<evidence type="ECO:0000256" key="1">
    <source>
        <dbReference type="ARBA" id="ARBA00006018"/>
    </source>
</evidence>
<gene>
    <name evidence="2" type="ORF">MTR62_08915</name>
</gene>
<organism evidence="2 3">
    <name type="scientific">Novosphingobium organovorum</name>
    <dbReference type="NCBI Taxonomy" id="2930092"/>
    <lineage>
        <taxon>Bacteria</taxon>
        <taxon>Pseudomonadati</taxon>
        <taxon>Pseudomonadota</taxon>
        <taxon>Alphaproteobacteria</taxon>
        <taxon>Sphingomonadales</taxon>
        <taxon>Sphingomonadaceae</taxon>
        <taxon>Novosphingobium</taxon>
    </lineage>
</organism>
<dbReference type="NCBIfam" id="TIGR00074">
    <property type="entry name" value="hypC_hupF"/>
    <property type="match status" value="1"/>
</dbReference>
<dbReference type="InterPro" id="IPR001109">
    <property type="entry name" value="Hydrogenase_HupF/HypC"/>
</dbReference>
<dbReference type="PRINTS" id="PR00445">
    <property type="entry name" value="HUPFHYPC"/>
</dbReference>
<dbReference type="Proteomes" id="UP001162881">
    <property type="component" value="Unassembled WGS sequence"/>
</dbReference>
<dbReference type="Pfam" id="PF01455">
    <property type="entry name" value="HupF_HypC"/>
    <property type="match status" value="1"/>
</dbReference>
<reference evidence="2" key="1">
    <citation type="submission" date="2022-03" db="EMBL/GenBank/DDBJ databases">
        <title>Identification of a novel bacterium isolated from mangrove sediments.</title>
        <authorList>
            <person name="Pan X."/>
        </authorList>
    </citation>
    <scope>NUCLEOTIDE SEQUENCE</scope>
    <source>
        <strain evidence="2">B1949</strain>
    </source>
</reference>
<dbReference type="PANTHER" id="PTHR35177">
    <property type="entry name" value="HYDROGENASE MATURATION FACTOR HYBG"/>
    <property type="match status" value="1"/>
</dbReference>
<protein>
    <submittedName>
        <fullName evidence="2">HypC/HybG/HupF family hydrogenase formation chaperone</fullName>
    </submittedName>
</protein>
<dbReference type="InterPro" id="IPR019812">
    <property type="entry name" value="Hydgase_assmbl_chp_CS"/>
</dbReference>
<dbReference type="PANTHER" id="PTHR35177:SF2">
    <property type="entry name" value="HYDROGENASE MATURATION FACTOR HYBG"/>
    <property type="match status" value="1"/>
</dbReference>